<dbReference type="Proteomes" id="UP000789920">
    <property type="component" value="Unassembled WGS sequence"/>
</dbReference>
<name>A0ACA9LF49_9GLOM</name>
<evidence type="ECO:0000313" key="1">
    <source>
        <dbReference type="EMBL" id="CAG8520937.1"/>
    </source>
</evidence>
<proteinExistence type="predicted"/>
<comment type="caution">
    <text evidence="1">The sequence shown here is derived from an EMBL/GenBank/DDBJ whole genome shotgun (WGS) entry which is preliminary data.</text>
</comment>
<organism evidence="1 2">
    <name type="scientific">Racocetra persica</name>
    <dbReference type="NCBI Taxonomy" id="160502"/>
    <lineage>
        <taxon>Eukaryota</taxon>
        <taxon>Fungi</taxon>
        <taxon>Fungi incertae sedis</taxon>
        <taxon>Mucoromycota</taxon>
        <taxon>Glomeromycotina</taxon>
        <taxon>Glomeromycetes</taxon>
        <taxon>Diversisporales</taxon>
        <taxon>Gigasporaceae</taxon>
        <taxon>Racocetra</taxon>
    </lineage>
</organism>
<dbReference type="EMBL" id="CAJVQC010003049">
    <property type="protein sequence ID" value="CAG8520937.1"/>
    <property type="molecule type" value="Genomic_DNA"/>
</dbReference>
<sequence>NIVRFLNEYNIELFDKKIDEYLKSLEKIDREERMRQKKACQLLDRYRKNSRPDYKIAKSWKKECICKQIHLYQPISETVNGSINTVNRIMNGEKVGTINKQENPPLRRTPRKISRVIYTENSNKVNNTSKQTYKKISDEDSEVNNDNEIDNEINEDDNEDNCKDNDENDYEDDDENEDENIDEDDNENKGEDENKDKKAKKRKKLKKKLIDDFILRFKVINADDKWKLPSSRFVEDVLYDWAVTHHSETLAHSFILDTDCQKVMDLFSLEENETILNTNKKSFPAVQDDIKKYIMKYYKGRKVDILLKLCNSSIEILAEEVARTGDIHDKKYLGDRIKLLKLIKDMFDTIIKSLPPTTIENYESLEYNFLVKNKSTVYIMDHPEEIISRLTKKAQLEAPIYIEGIIQIIEKIESDELEVQVFQENNTGV</sequence>
<protein>
    <submittedName>
        <fullName evidence="1">7909_t:CDS:1</fullName>
    </submittedName>
</protein>
<gene>
    <name evidence="1" type="ORF">RPERSI_LOCUS2697</name>
</gene>
<reference evidence="1" key="1">
    <citation type="submission" date="2021-06" db="EMBL/GenBank/DDBJ databases">
        <authorList>
            <person name="Kallberg Y."/>
            <person name="Tangrot J."/>
            <person name="Rosling A."/>
        </authorList>
    </citation>
    <scope>NUCLEOTIDE SEQUENCE</scope>
    <source>
        <strain evidence="1">MA461A</strain>
    </source>
</reference>
<evidence type="ECO:0000313" key="2">
    <source>
        <dbReference type="Proteomes" id="UP000789920"/>
    </source>
</evidence>
<feature type="non-terminal residue" evidence="1">
    <location>
        <position position="1"/>
    </location>
</feature>
<keyword evidence="2" id="KW-1185">Reference proteome</keyword>
<accession>A0ACA9LF49</accession>